<keyword evidence="4" id="KW-1185">Reference proteome</keyword>
<dbReference type="InterPro" id="IPR002821">
    <property type="entry name" value="Hydantoinase_A"/>
</dbReference>
<evidence type="ECO:0000313" key="4">
    <source>
        <dbReference type="Proteomes" id="UP000271031"/>
    </source>
</evidence>
<proteinExistence type="predicted"/>
<dbReference type="PANTHER" id="PTHR11365:SF10">
    <property type="entry name" value="HYDANTOINASE_OXOPROLINASE"/>
    <property type="match status" value="1"/>
</dbReference>
<reference evidence="3 4" key="1">
    <citation type="submission" date="2018-10" db="EMBL/GenBank/DDBJ databases">
        <title>Phylogenomics of Brevibacillus.</title>
        <authorList>
            <person name="Dunlap C."/>
        </authorList>
    </citation>
    <scope>NUCLEOTIDE SEQUENCE [LARGE SCALE GENOMIC DNA]</scope>
    <source>
        <strain evidence="3 4">JCM 15716</strain>
    </source>
</reference>
<dbReference type="OrthoDB" id="9768323at2"/>
<gene>
    <name evidence="3" type="ORF">EDM56_26165</name>
</gene>
<dbReference type="AlphaFoldDB" id="A0A3M8D0H0"/>
<evidence type="ECO:0000313" key="3">
    <source>
        <dbReference type="EMBL" id="RNB81209.1"/>
    </source>
</evidence>
<dbReference type="PANTHER" id="PTHR11365">
    <property type="entry name" value="5-OXOPROLINASE RELATED"/>
    <property type="match status" value="1"/>
</dbReference>
<sequence length="517" mass="54486">MTYRIGIDVGGTHTDAVILNQKQELVVKVKTATTEDIGAGIGKAIAACLAKSGIDSQQVTHAMLGTTHCTNAIVERNGLSRIGVVRIGAPATLAIPPFTGWPKELLDTVYVGSVIVSGGHEFDGQRIADLDEEAIRQAGGQWKGNVAAVAITSVNSPVDTADEVRALEILREVLDDSVHFSLSHEIGSIGLLERENATILNASLVEAAKKMVEGFERSLVENGISHAQIFLSQNDGTLMRSSYALRFPVLTIASGPTNSIRGAAYLSKERNALVIDVGGTTTDIGVLVQGFPRESSLVAEIGDVRTNFRMPDLLSFGLGGGTLIRSLGEDVQVGPDSVGYQLPQKGLIFGGDVLTATDIAVAVGQTELGNPANVAHYPKEHVEAAYQRMVELVEEAIDKMKTSADPVPAILVGGGSIILPDKLAGVSEVIRPANFDVANAIGVTIAQVSGQIEKIYSHGWQREEALQDAKGLATSEAVAAGANRETVEIVDIEEVPLAYLPGNAIRVRVKAVGNLSI</sequence>
<dbReference type="RefSeq" id="WP_122920891.1">
    <property type="nucleotide sequence ID" value="NZ_RHHQ01000023.1"/>
</dbReference>
<dbReference type="EMBL" id="RHHQ01000023">
    <property type="protein sequence ID" value="RNB81209.1"/>
    <property type="molecule type" value="Genomic_DNA"/>
</dbReference>
<dbReference type="InterPro" id="IPR008040">
    <property type="entry name" value="Hydant_A_N"/>
</dbReference>
<accession>A0A3M8D0H0</accession>
<feature type="domain" description="Hydantoinase/oxoprolinase N-terminal" evidence="2">
    <location>
        <begin position="4"/>
        <end position="173"/>
    </location>
</feature>
<dbReference type="Gene3D" id="3.30.420.40">
    <property type="match status" value="1"/>
</dbReference>
<dbReference type="InterPro" id="IPR043129">
    <property type="entry name" value="ATPase_NBD"/>
</dbReference>
<feature type="domain" description="Hydantoinase A/oxoprolinase" evidence="1">
    <location>
        <begin position="194"/>
        <end position="365"/>
    </location>
</feature>
<protein>
    <submittedName>
        <fullName evidence="3">Hydantoinase/oxoprolinase family protein</fullName>
    </submittedName>
</protein>
<evidence type="ECO:0000259" key="2">
    <source>
        <dbReference type="Pfam" id="PF05378"/>
    </source>
</evidence>
<organism evidence="3 4">
    <name type="scientific">Brevibacillus fluminis</name>
    <dbReference type="NCBI Taxonomy" id="511487"/>
    <lineage>
        <taxon>Bacteria</taxon>
        <taxon>Bacillati</taxon>
        <taxon>Bacillota</taxon>
        <taxon>Bacilli</taxon>
        <taxon>Bacillales</taxon>
        <taxon>Paenibacillaceae</taxon>
        <taxon>Brevibacillus</taxon>
    </lineage>
</organism>
<dbReference type="SUPFAM" id="SSF53067">
    <property type="entry name" value="Actin-like ATPase domain"/>
    <property type="match status" value="2"/>
</dbReference>
<dbReference type="Pfam" id="PF01968">
    <property type="entry name" value="Hydantoinase_A"/>
    <property type="match status" value="1"/>
</dbReference>
<comment type="caution">
    <text evidence="3">The sequence shown here is derived from an EMBL/GenBank/DDBJ whole genome shotgun (WGS) entry which is preliminary data.</text>
</comment>
<name>A0A3M8D0H0_9BACL</name>
<dbReference type="GO" id="GO:0016787">
    <property type="term" value="F:hydrolase activity"/>
    <property type="evidence" value="ECO:0007669"/>
    <property type="project" value="InterPro"/>
</dbReference>
<dbReference type="InterPro" id="IPR045079">
    <property type="entry name" value="Oxoprolinase-like"/>
</dbReference>
<dbReference type="Pfam" id="PF05378">
    <property type="entry name" value="Hydant_A_N"/>
    <property type="match status" value="1"/>
</dbReference>
<evidence type="ECO:0000259" key="1">
    <source>
        <dbReference type="Pfam" id="PF01968"/>
    </source>
</evidence>
<dbReference type="Proteomes" id="UP000271031">
    <property type="component" value="Unassembled WGS sequence"/>
</dbReference>